<reference evidence="1 2" key="2">
    <citation type="journal article" date="2022" name="Mol. Ecol. Resour.">
        <title>The genomes of chicory, endive, great burdock and yacon provide insights into Asteraceae paleo-polyploidization history and plant inulin production.</title>
        <authorList>
            <person name="Fan W."/>
            <person name="Wang S."/>
            <person name="Wang H."/>
            <person name="Wang A."/>
            <person name="Jiang F."/>
            <person name="Liu H."/>
            <person name="Zhao H."/>
            <person name="Xu D."/>
            <person name="Zhang Y."/>
        </authorList>
    </citation>
    <scope>NUCLEOTIDE SEQUENCE [LARGE SCALE GENOMIC DNA]</scope>
    <source>
        <strain evidence="2">cv. Punajuju</strain>
        <tissue evidence="1">Leaves</tissue>
    </source>
</reference>
<organism evidence="1 2">
    <name type="scientific">Cichorium intybus</name>
    <name type="common">Chicory</name>
    <dbReference type="NCBI Taxonomy" id="13427"/>
    <lineage>
        <taxon>Eukaryota</taxon>
        <taxon>Viridiplantae</taxon>
        <taxon>Streptophyta</taxon>
        <taxon>Embryophyta</taxon>
        <taxon>Tracheophyta</taxon>
        <taxon>Spermatophyta</taxon>
        <taxon>Magnoliopsida</taxon>
        <taxon>eudicotyledons</taxon>
        <taxon>Gunneridae</taxon>
        <taxon>Pentapetalae</taxon>
        <taxon>asterids</taxon>
        <taxon>campanulids</taxon>
        <taxon>Asterales</taxon>
        <taxon>Asteraceae</taxon>
        <taxon>Cichorioideae</taxon>
        <taxon>Cichorieae</taxon>
        <taxon>Cichoriinae</taxon>
        <taxon>Cichorium</taxon>
    </lineage>
</organism>
<evidence type="ECO:0000313" key="1">
    <source>
        <dbReference type="EMBL" id="KAI3767218.1"/>
    </source>
</evidence>
<accession>A0ACB9F8L2</accession>
<sequence>MENKKTSFVAVLSLLLLLLIAFNGASIFSIKIPYPEYVAGDSRNLVSVSSSLSNLMYALEEENPYEVQQHQQHRMSLVKEETPSVISNTHLPLLRKSHSLPLESEDFPVKTKKLFEVLTFIEPSDRLRLGDFQARVKEFFSKNETSCKLYLINDEYFVSVNSNMRNDE</sequence>
<gene>
    <name evidence="1" type="ORF">L2E82_17306</name>
</gene>
<comment type="caution">
    <text evidence="1">The sequence shown here is derived from an EMBL/GenBank/DDBJ whole genome shotgun (WGS) entry which is preliminary data.</text>
</comment>
<evidence type="ECO:0000313" key="2">
    <source>
        <dbReference type="Proteomes" id="UP001055811"/>
    </source>
</evidence>
<dbReference type="EMBL" id="CM042011">
    <property type="protein sequence ID" value="KAI3767218.1"/>
    <property type="molecule type" value="Genomic_DNA"/>
</dbReference>
<keyword evidence="2" id="KW-1185">Reference proteome</keyword>
<dbReference type="Proteomes" id="UP001055811">
    <property type="component" value="Linkage Group LG03"/>
</dbReference>
<reference evidence="2" key="1">
    <citation type="journal article" date="2022" name="Mol. Ecol. Resour.">
        <title>The genomes of chicory, endive, great burdock and yacon provide insights into Asteraceae palaeo-polyploidization history and plant inulin production.</title>
        <authorList>
            <person name="Fan W."/>
            <person name="Wang S."/>
            <person name="Wang H."/>
            <person name="Wang A."/>
            <person name="Jiang F."/>
            <person name="Liu H."/>
            <person name="Zhao H."/>
            <person name="Xu D."/>
            <person name="Zhang Y."/>
        </authorList>
    </citation>
    <scope>NUCLEOTIDE SEQUENCE [LARGE SCALE GENOMIC DNA]</scope>
    <source>
        <strain evidence="2">cv. Punajuju</strain>
    </source>
</reference>
<name>A0ACB9F8L2_CICIN</name>
<protein>
    <submittedName>
        <fullName evidence="1">Uncharacterized protein</fullName>
    </submittedName>
</protein>
<proteinExistence type="predicted"/>